<accession>A0ABV5NQG4</accession>
<dbReference type="InterPro" id="IPR020323">
    <property type="entry name" value="DUF2716"/>
</dbReference>
<reference evidence="2 3" key="1">
    <citation type="submission" date="2024-09" db="EMBL/GenBank/DDBJ databases">
        <authorList>
            <person name="Sun Q."/>
            <person name="Mori K."/>
        </authorList>
    </citation>
    <scope>NUCLEOTIDE SEQUENCE [LARGE SCALE GENOMIC DNA]</scope>
    <source>
        <strain evidence="2 3">JCM 3324</strain>
    </source>
</reference>
<feature type="region of interest" description="Disordered" evidence="1">
    <location>
        <begin position="128"/>
        <end position="151"/>
    </location>
</feature>
<dbReference type="Pfam" id="PF10898">
    <property type="entry name" value="DUF2716"/>
    <property type="match status" value="1"/>
</dbReference>
<comment type="caution">
    <text evidence="2">The sequence shown here is derived from an EMBL/GenBank/DDBJ whole genome shotgun (WGS) entry which is preliminary data.</text>
</comment>
<evidence type="ECO:0000313" key="2">
    <source>
        <dbReference type="EMBL" id="MFB9472557.1"/>
    </source>
</evidence>
<name>A0ABV5NQG4_9ACTN</name>
<keyword evidence="3" id="KW-1185">Reference proteome</keyword>
<dbReference type="Gene3D" id="3.40.630.30">
    <property type="match status" value="1"/>
</dbReference>
<protein>
    <submittedName>
        <fullName evidence="2">DUF2716 domain-containing protein</fullName>
    </submittedName>
</protein>
<proteinExistence type="predicted"/>
<evidence type="ECO:0000313" key="3">
    <source>
        <dbReference type="Proteomes" id="UP001589568"/>
    </source>
</evidence>
<dbReference type="EMBL" id="JBHMCF010000028">
    <property type="protein sequence ID" value="MFB9472557.1"/>
    <property type="molecule type" value="Genomic_DNA"/>
</dbReference>
<gene>
    <name evidence="2" type="ORF">ACFFR3_23885</name>
</gene>
<sequence length="435" mass="48426">MAEAPEMLLSVFESQLRGLVPQDLPWGAVVERDGPLVRTHYGTHGTVDHTGPASDDLAELIRRQQDLFAARHEPIEWKVYAHDSPLLGESLRAAGFIPGPERTVLVADIADVPSLELLRPGMQVRHPLSGERERLSRRAAAAPDQRRPLSEMEADGMARGTGSEMEILVLEYDGRILDALWIERVGGTDFAAIGGITGPRRELLQAAAAWAEWRGLRVFRPRTPRYLVAEAPDSLVPAYVTTGFHEIAQVSTYRWAPAGEPATDRATKQLLSDPEHDEIWKRFETRFEVTYETADRGIIEPPDSATWLLATVERSNDPLLTQVEEVIKRGIRAGARSGDRLYCLKWHISGSRMDPLRAGEPGQPLWASYAYLVDEHVIQVTKDLRMGTFGNWREASLCVFGEELLAHVDEELTALLGTVLRRGGRPIGNVWSFGP</sequence>
<organism evidence="2 3">
    <name type="scientific">Nonomuraea salmonea</name>
    <dbReference type="NCBI Taxonomy" id="46181"/>
    <lineage>
        <taxon>Bacteria</taxon>
        <taxon>Bacillati</taxon>
        <taxon>Actinomycetota</taxon>
        <taxon>Actinomycetes</taxon>
        <taxon>Streptosporangiales</taxon>
        <taxon>Streptosporangiaceae</taxon>
        <taxon>Nonomuraea</taxon>
    </lineage>
</organism>
<dbReference type="Proteomes" id="UP001589568">
    <property type="component" value="Unassembled WGS sequence"/>
</dbReference>
<evidence type="ECO:0000256" key="1">
    <source>
        <dbReference type="SAM" id="MobiDB-lite"/>
    </source>
</evidence>